<dbReference type="Proteomes" id="UP001175211">
    <property type="component" value="Unassembled WGS sequence"/>
</dbReference>
<proteinExistence type="inferred from homology"/>
<dbReference type="Pfam" id="PF01370">
    <property type="entry name" value="Epimerase"/>
    <property type="match status" value="1"/>
</dbReference>
<sequence>MPSLNPPRKVLVSGASGYIAAWIVRTLLERGYTVRGTVRSLAKGEHLKETFKSYGNKLEIVVVDDMSKVPCNGAFDEAVKDVDAILHTASPVQLNADDPQELIAPAVKGTVGMLTSAAKYGSSVRRIVVTSSCAALVRSEPGTITLSEVDWNEQAPKEVEEQGRDASPIAKYRASKALAEKAAWSFYEGHKSEFSWDLTMINPPWVFGPFIHDVPTLNSLNVSAKVWYDNVVQGNVGRLSPDAILTQPGTAWVDVRDLAEAHVRALEVEAAGGERIIVSAGPCVWQDCINATQSVSTSRILPKPVLGDVKYAVIFDTSKEKRLLGLKFRTMEETSRDVLADFDRLGW</sequence>
<organism evidence="4 5">
    <name type="scientific">Armillaria tabescens</name>
    <name type="common">Ringless honey mushroom</name>
    <name type="synonym">Agaricus tabescens</name>
    <dbReference type="NCBI Taxonomy" id="1929756"/>
    <lineage>
        <taxon>Eukaryota</taxon>
        <taxon>Fungi</taxon>
        <taxon>Dikarya</taxon>
        <taxon>Basidiomycota</taxon>
        <taxon>Agaricomycotina</taxon>
        <taxon>Agaricomycetes</taxon>
        <taxon>Agaricomycetidae</taxon>
        <taxon>Agaricales</taxon>
        <taxon>Marasmiineae</taxon>
        <taxon>Physalacriaceae</taxon>
        <taxon>Desarmillaria</taxon>
    </lineage>
</organism>
<comment type="caution">
    <text evidence="4">The sequence shown here is derived from an EMBL/GenBank/DDBJ whole genome shotgun (WGS) entry which is preliminary data.</text>
</comment>
<keyword evidence="5" id="KW-1185">Reference proteome</keyword>
<evidence type="ECO:0000259" key="3">
    <source>
        <dbReference type="Pfam" id="PF01370"/>
    </source>
</evidence>
<evidence type="ECO:0000313" key="4">
    <source>
        <dbReference type="EMBL" id="KAK0460567.1"/>
    </source>
</evidence>
<dbReference type="EMBL" id="JAUEPS010000012">
    <property type="protein sequence ID" value="KAK0460567.1"/>
    <property type="molecule type" value="Genomic_DNA"/>
</dbReference>
<name>A0AA39N7Q2_ARMTA</name>
<dbReference type="PANTHER" id="PTHR10366:SF564">
    <property type="entry name" value="STEROL-4-ALPHA-CARBOXYLATE 3-DEHYDROGENASE, DECARBOXYLATING"/>
    <property type="match status" value="1"/>
</dbReference>
<dbReference type="InterPro" id="IPR036291">
    <property type="entry name" value="NAD(P)-bd_dom_sf"/>
</dbReference>
<feature type="domain" description="NAD-dependent epimerase/dehydratase" evidence="3">
    <location>
        <begin position="10"/>
        <end position="275"/>
    </location>
</feature>
<dbReference type="RefSeq" id="XP_060332606.1">
    <property type="nucleotide sequence ID" value="XM_060472739.1"/>
</dbReference>
<gene>
    <name evidence="4" type="ORF">EV420DRAFT_1532971</name>
</gene>
<dbReference type="SUPFAM" id="SSF51735">
    <property type="entry name" value="NAD(P)-binding Rossmann-fold domains"/>
    <property type="match status" value="1"/>
</dbReference>
<dbReference type="PANTHER" id="PTHR10366">
    <property type="entry name" value="NAD DEPENDENT EPIMERASE/DEHYDRATASE"/>
    <property type="match status" value="1"/>
</dbReference>
<keyword evidence="1" id="KW-0560">Oxidoreductase</keyword>
<dbReference type="InterPro" id="IPR001509">
    <property type="entry name" value="Epimerase_deHydtase"/>
</dbReference>
<protein>
    <submittedName>
        <fullName evidence="4">D-lactaldehyde dehydrogenase</fullName>
    </submittedName>
</protein>
<comment type="similarity">
    <text evidence="2">Belongs to the NAD(P)-dependent epimerase/dehydratase family. Dihydroflavonol-4-reductase subfamily.</text>
</comment>
<evidence type="ECO:0000313" key="5">
    <source>
        <dbReference type="Proteomes" id="UP001175211"/>
    </source>
</evidence>
<dbReference type="GeneID" id="85356287"/>
<dbReference type="Gene3D" id="3.40.50.720">
    <property type="entry name" value="NAD(P)-binding Rossmann-like Domain"/>
    <property type="match status" value="1"/>
</dbReference>
<reference evidence="4" key="1">
    <citation type="submission" date="2023-06" db="EMBL/GenBank/DDBJ databases">
        <authorList>
            <consortium name="Lawrence Berkeley National Laboratory"/>
            <person name="Ahrendt S."/>
            <person name="Sahu N."/>
            <person name="Indic B."/>
            <person name="Wong-Bajracharya J."/>
            <person name="Merenyi Z."/>
            <person name="Ke H.-M."/>
            <person name="Monk M."/>
            <person name="Kocsube S."/>
            <person name="Drula E."/>
            <person name="Lipzen A."/>
            <person name="Balint B."/>
            <person name="Henrissat B."/>
            <person name="Andreopoulos B."/>
            <person name="Martin F.M."/>
            <person name="Harder C.B."/>
            <person name="Rigling D."/>
            <person name="Ford K.L."/>
            <person name="Foster G.D."/>
            <person name="Pangilinan J."/>
            <person name="Papanicolaou A."/>
            <person name="Barry K."/>
            <person name="LaButti K."/>
            <person name="Viragh M."/>
            <person name="Koriabine M."/>
            <person name="Yan M."/>
            <person name="Riley R."/>
            <person name="Champramary S."/>
            <person name="Plett K.L."/>
            <person name="Tsai I.J."/>
            <person name="Slot J."/>
            <person name="Sipos G."/>
            <person name="Plett J."/>
            <person name="Nagy L.G."/>
            <person name="Grigoriev I.V."/>
        </authorList>
    </citation>
    <scope>NUCLEOTIDE SEQUENCE</scope>
    <source>
        <strain evidence="4">CCBAS 213</strain>
    </source>
</reference>
<evidence type="ECO:0000256" key="2">
    <source>
        <dbReference type="ARBA" id="ARBA00023445"/>
    </source>
</evidence>
<accession>A0AA39N7Q2</accession>
<dbReference type="AlphaFoldDB" id="A0AA39N7Q2"/>
<evidence type="ECO:0000256" key="1">
    <source>
        <dbReference type="ARBA" id="ARBA00023002"/>
    </source>
</evidence>
<dbReference type="InterPro" id="IPR050425">
    <property type="entry name" value="NAD(P)_dehydrat-like"/>
</dbReference>
<dbReference type="GO" id="GO:0016616">
    <property type="term" value="F:oxidoreductase activity, acting on the CH-OH group of donors, NAD or NADP as acceptor"/>
    <property type="evidence" value="ECO:0007669"/>
    <property type="project" value="TreeGrafter"/>
</dbReference>